<dbReference type="InterPro" id="IPR053735">
    <property type="entry name" value="Type_III_TA_endoRNase"/>
</dbReference>
<dbReference type="Gene3D" id="3.10.129.130">
    <property type="match status" value="1"/>
</dbReference>
<protein>
    <recommendedName>
        <fullName evidence="3">Type III toxin-antitoxin system ToxN/AbiQ family toxin</fullName>
    </recommendedName>
</protein>
<accession>A0A449AVE2</accession>
<sequence>MENKFSFYEIDPLYLEFLYQYDSQVYWNPEYIKNKKPFLGVIFIEGGKKYFIPLTSAKEKHKKLKNISREHFVIYEILDIDKAESRMIYKPHDKNSVIHLLAILDFKKMIPVYEGLYKKIDFDSIEDKNYKNLLDKEYNFCLNLKDKIFDNARKLYNWQVQNKIIRPKHCNFLLLEENMHKFKR</sequence>
<evidence type="ECO:0000313" key="1">
    <source>
        <dbReference type="EMBL" id="VEU70540.1"/>
    </source>
</evidence>
<gene>
    <name evidence="1" type="ORF">NCTC10194_00483</name>
</gene>
<dbReference type="EMBL" id="LR215024">
    <property type="protein sequence ID" value="VEU70540.1"/>
    <property type="molecule type" value="Genomic_DNA"/>
</dbReference>
<dbReference type="GO" id="GO:0004521">
    <property type="term" value="F:RNA endonuclease activity"/>
    <property type="evidence" value="ECO:0007669"/>
    <property type="project" value="InterPro"/>
</dbReference>
<reference evidence="1 2" key="1">
    <citation type="submission" date="2019-01" db="EMBL/GenBank/DDBJ databases">
        <authorList>
            <consortium name="Pathogen Informatics"/>
        </authorList>
    </citation>
    <scope>NUCLEOTIDE SEQUENCE [LARGE SCALE GENOMIC DNA]</scope>
    <source>
        <strain evidence="1 2">NCTC10194</strain>
    </source>
</reference>
<evidence type="ECO:0008006" key="3">
    <source>
        <dbReference type="Google" id="ProtNLM"/>
    </source>
</evidence>
<proteinExistence type="predicted"/>
<evidence type="ECO:0000313" key="2">
    <source>
        <dbReference type="Proteomes" id="UP000290815"/>
    </source>
</evidence>
<organism evidence="1 2">
    <name type="scientific">Mycoplasmopsis glycophila</name>
    <dbReference type="NCBI Taxonomy" id="171285"/>
    <lineage>
        <taxon>Bacteria</taxon>
        <taxon>Bacillati</taxon>
        <taxon>Mycoplasmatota</taxon>
        <taxon>Mycoplasmoidales</taxon>
        <taxon>Metamycoplasmataceae</taxon>
        <taxon>Mycoplasmopsis</taxon>
    </lineage>
</organism>
<name>A0A449AVE2_9BACT</name>
<dbReference type="GO" id="GO:0003723">
    <property type="term" value="F:RNA binding"/>
    <property type="evidence" value="ECO:0007669"/>
    <property type="project" value="InterPro"/>
</dbReference>
<dbReference type="InterPro" id="IPR025911">
    <property type="entry name" value="ToxN/AbiQ_toxin"/>
</dbReference>
<dbReference type="KEGG" id="mgly:NCTC10194_00483"/>
<dbReference type="AlphaFoldDB" id="A0A449AVE2"/>
<keyword evidence="2" id="KW-1185">Reference proteome</keyword>
<dbReference type="Pfam" id="PF13958">
    <property type="entry name" value="ToxN_toxin"/>
    <property type="match status" value="1"/>
</dbReference>
<dbReference type="Proteomes" id="UP000290815">
    <property type="component" value="Chromosome"/>
</dbReference>